<dbReference type="InterPro" id="IPR050219">
    <property type="entry name" value="DnaG_primase"/>
</dbReference>
<accession>A0ABY5M234</accession>
<dbReference type="InterPro" id="IPR034151">
    <property type="entry name" value="TOPRIM_DnaG_bac"/>
</dbReference>
<gene>
    <name evidence="3" type="ORF">NQV15_10400</name>
</gene>
<evidence type="ECO:0000313" key="4">
    <source>
        <dbReference type="Proteomes" id="UP001316184"/>
    </source>
</evidence>
<dbReference type="PANTHER" id="PTHR30313">
    <property type="entry name" value="DNA PRIMASE"/>
    <property type="match status" value="1"/>
</dbReference>
<dbReference type="EMBL" id="CP102173">
    <property type="protein sequence ID" value="UUP12270.1"/>
    <property type="molecule type" value="Genomic_DNA"/>
</dbReference>
<evidence type="ECO:0000259" key="2">
    <source>
        <dbReference type="PROSITE" id="PS50880"/>
    </source>
</evidence>
<protein>
    <submittedName>
        <fullName evidence="3">Toprim domain-containing protein</fullName>
    </submittedName>
</protein>
<feature type="region of interest" description="Disordered" evidence="1">
    <location>
        <begin position="319"/>
        <end position="353"/>
    </location>
</feature>
<dbReference type="CDD" id="cd03364">
    <property type="entry name" value="TOPRIM_DnaG_primases"/>
    <property type="match status" value="1"/>
</dbReference>
<organism evidence="3 4">
    <name type="scientific">Aeromicrobium wangtongii</name>
    <dbReference type="NCBI Taxonomy" id="2969247"/>
    <lineage>
        <taxon>Bacteria</taxon>
        <taxon>Bacillati</taxon>
        <taxon>Actinomycetota</taxon>
        <taxon>Actinomycetes</taxon>
        <taxon>Propionibacteriales</taxon>
        <taxon>Nocardioidaceae</taxon>
        <taxon>Aeromicrobium</taxon>
    </lineage>
</organism>
<keyword evidence="4" id="KW-1185">Reference proteome</keyword>
<reference evidence="3 4" key="1">
    <citation type="submission" date="2022-08" db="EMBL/GenBank/DDBJ databases">
        <title>novel species in genus Aeromicrobium.</title>
        <authorList>
            <person name="Ye L."/>
        </authorList>
    </citation>
    <scope>NUCLEOTIDE SEQUENCE [LARGE SCALE GENOMIC DNA]</scope>
    <source>
        <strain evidence="4">zg-Y1379</strain>
    </source>
</reference>
<dbReference type="PANTHER" id="PTHR30313:SF2">
    <property type="entry name" value="DNA PRIMASE"/>
    <property type="match status" value="1"/>
</dbReference>
<sequence length="353" mass="37271">MVVGPIFARRSAIGIGSLVPNTADTIVFHKGAQLFGIAETHMADGSIPVLVEGPMDAIAVTVATGGAYLGVAPLGTSLTAEQAAHLAALGAHPVVAIDGDLAGQVAAERDYWLLSPHGVNPQHAPMPAGQDPASLLADRNPTALRAALFNAGPLADVLIDERLTHLSAESQKVVQTADIIAGQPAAQWDAQIARTTERIGVPAGTIRGAVTAAAQAWNDDRRRASGRQLDNITAVRARMQAADDAIPAERWAPLAQEIDPRLTEHTDWPATAAMLQDVHNAGHDLPSLTRQLVAEQPLGETPAQELRYLLVSYLPDDETPVAAPVSERLHQSAERDRADTLTTRARPHTGPSR</sequence>
<dbReference type="Proteomes" id="UP001316184">
    <property type="component" value="Chromosome"/>
</dbReference>
<dbReference type="SUPFAM" id="SSF56731">
    <property type="entry name" value="DNA primase core"/>
    <property type="match status" value="1"/>
</dbReference>
<dbReference type="Pfam" id="PF13155">
    <property type="entry name" value="Toprim_2"/>
    <property type="match status" value="1"/>
</dbReference>
<dbReference type="RefSeq" id="WP_232399755.1">
    <property type="nucleotide sequence ID" value="NZ_CP102173.1"/>
</dbReference>
<dbReference type="InterPro" id="IPR006171">
    <property type="entry name" value="TOPRIM_dom"/>
</dbReference>
<feature type="domain" description="Toprim" evidence="2">
    <location>
        <begin position="46"/>
        <end position="129"/>
    </location>
</feature>
<evidence type="ECO:0000256" key="1">
    <source>
        <dbReference type="SAM" id="MobiDB-lite"/>
    </source>
</evidence>
<feature type="compositionally biased region" description="Basic and acidic residues" evidence="1">
    <location>
        <begin position="327"/>
        <end position="339"/>
    </location>
</feature>
<name>A0ABY5M234_9ACTN</name>
<dbReference type="Gene3D" id="3.40.1360.10">
    <property type="match status" value="1"/>
</dbReference>
<dbReference type="SMART" id="SM00493">
    <property type="entry name" value="TOPRIM"/>
    <property type="match status" value="1"/>
</dbReference>
<evidence type="ECO:0000313" key="3">
    <source>
        <dbReference type="EMBL" id="UUP12270.1"/>
    </source>
</evidence>
<dbReference type="PROSITE" id="PS50880">
    <property type="entry name" value="TOPRIM"/>
    <property type="match status" value="1"/>
</dbReference>
<proteinExistence type="predicted"/>